<name>A0A0A9EKZ2_ARUDO</name>
<organism evidence="1">
    <name type="scientific">Arundo donax</name>
    <name type="common">Giant reed</name>
    <name type="synonym">Donax arundinaceus</name>
    <dbReference type="NCBI Taxonomy" id="35708"/>
    <lineage>
        <taxon>Eukaryota</taxon>
        <taxon>Viridiplantae</taxon>
        <taxon>Streptophyta</taxon>
        <taxon>Embryophyta</taxon>
        <taxon>Tracheophyta</taxon>
        <taxon>Spermatophyta</taxon>
        <taxon>Magnoliopsida</taxon>
        <taxon>Liliopsida</taxon>
        <taxon>Poales</taxon>
        <taxon>Poaceae</taxon>
        <taxon>PACMAD clade</taxon>
        <taxon>Arundinoideae</taxon>
        <taxon>Arundineae</taxon>
        <taxon>Arundo</taxon>
    </lineage>
</organism>
<reference evidence="1" key="1">
    <citation type="submission" date="2014-09" db="EMBL/GenBank/DDBJ databases">
        <authorList>
            <person name="Magalhaes I.L.F."/>
            <person name="Oliveira U."/>
            <person name="Santos F.R."/>
            <person name="Vidigal T.H.D.A."/>
            <person name="Brescovit A.D."/>
            <person name="Santos A.J."/>
        </authorList>
    </citation>
    <scope>NUCLEOTIDE SEQUENCE</scope>
    <source>
        <tissue evidence="1">Shoot tissue taken approximately 20 cm above the soil surface</tissue>
    </source>
</reference>
<evidence type="ECO:0000313" key="1">
    <source>
        <dbReference type="EMBL" id="JAD96707.1"/>
    </source>
</evidence>
<protein>
    <submittedName>
        <fullName evidence="1">Uncharacterized protein</fullName>
    </submittedName>
</protein>
<dbReference type="EMBL" id="GBRH01201188">
    <property type="protein sequence ID" value="JAD96707.1"/>
    <property type="molecule type" value="Transcribed_RNA"/>
</dbReference>
<dbReference type="AlphaFoldDB" id="A0A0A9EKZ2"/>
<reference evidence="1" key="2">
    <citation type="journal article" date="2015" name="Data Brief">
        <title>Shoot transcriptome of the giant reed, Arundo donax.</title>
        <authorList>
            <person name="Barrero R.A."/>
            <person name="Guerrero F.D."/>
            <person name="Moolhuijzen P."/>
            <person name="Goolsby J.A."/>
            <person name="Tidwell J."/>
            <person name="Bellgard S.E."/>
            <person name="Bellgard M.I."/>
        </authorList>
    </citation>
    <scope>NUCLEOTIDE SEQUENCE</scope>
    <source>
        <tissue evidence="1">Shoot tissue taken approximately 20 cm above the soil surface</tissue>
    </source>
</reference>
<sequence>MRCTHHPLGQMGRKANWIYDQFDSARLLSAEARQQQKPLFKKKKNRSVKPLKLLGSFSFRVVTFSSDSHQPFGLLFKILIYPHR</sequence>
<proteinExistence type="predicted"/>
<accession>A0A0A9EKZ2</accession>